<evidence type="ECO:0000256" key="1">
    <source>
        <dbReference type="SAM" id="Phobius"/>
    </source>
</evidence>
<dbReference type="Proteomes" id="UP000310249">
    <property type="component" value="Unassembled WGS sequence"/>
</dbReference>
<reference evidence="3" key="2">
    <citation type="submission" date="2019-06" db="EMBL/GenBank/DDBJ databases">
        <title>Co-occurence of chitin degradation, pigmentation and bioactivity in marine Pseudoalteromonas.</title>
        <authorList>
            <person name="Sonnenschein E.C."/>
            <person name="Bech P.K."/>
        </authorList>
    </citation>
    <scope>NUCLEOTIDE SEQUENCE [LARGE SCALE GENOMIC DNA]</scope>
    <source>
        <strain evidence="3">S2676</strain>
    </source>
</reference>
<reference evidence="2 3" key="1">
    <citation type="submission" date="2018-01" db="EMBL/GenBank/DDBJ databases">
        <authorList>
            <person name="Paulsen S."/>
            <person name="Gram L.K."/>
        </authorList>
    </citation>
    <scope>NUCLEOTIDE SEQUENCE [LARGE SCALE GENOMIC DNA]</scope>
    <source>
        <strain evidence="2 3">S2676</strain>
    </source>
</reference>
<proteinExistence type="predicted"/>
<accession>A0A5S3WKB6</accession>
<dbReference type="OrthoDB" id="6297517at2"/>
<name>A0A5S3WKB6_9GAMM</name>
<keyword evidence="1" id="KW-0472">Membrane</keyword>
<dbReference type="Pfam" id="PF07254">
    <property type="entry name" value="Cpta_toxin"/>
    <property type="match status" value="1"/>
</dbReference>
<dbReference type="AlphaFoldDB" id="A0A5S3WKB6"/>
<protein>
    <recommendedName>
        <fullName evidence="4">Toxin CptA</fullName>
    </recommendedName>
</protein>
<keyword evidence="1" id="KW-0812">Transmembrane</keyword>
<evidence type="ECO:0008006" key="4">
    <source>
        <dbReference type="Google" id="ProtNLM"/>
    </source>
</evidence>
<gene>
    <name evidence="2" type="ORF">CWB99_15420</name>
</gene>
<keyword evidence="1" id="KW-1133">Transmembrane helix</keyword>
<evidence type="ECO:0000313" key="3">
    <source>
        <dbReference type="Proteomes" id="UP000310249"/>
    </source>
</evidence>
<dbReference type="InterPro" id="IPR009883">
    <property type="entry name" value="YgfX"/>
</dbReference>
<sequence>MTESALSFYFEHNTPDHKVFVVFFCCLALALCVVTPVLWWWHIATCLLGYAFARHWAHQYFISTGHLGLIPEHMTVIVSGGQHQWQGQLKAAQVYFHCALLLTVKTEQRTRHIGIMRHAMKEEHWRHLCRHVFEMA</sequence>
<feature type="transmembrane region" description="Helical" evidence="1">
    <location>
        <begin position="20"/>
        <end position="53"/>
    </location>
</feature>
<dbReference type="RefSeq" id="WP_138549765.1">
    <property type="nucleotide sequence ID" value="NZ_PNCH01000003.1"/>
</dbReference>
<comment type="caution">
    <text evidence="2">The sequence shown here is derived from an EMBL/GenBank/DDBJ whole genome shotgun (WGS) entry which is preliminary data.</text>
</comment>
<organism evidence="2 3">
    <name type="scientific">Pseudoalteromonas rubra</name>
    <dbReference type="NCBI Taxonomy" id="43658"/>
    <lineage>
        <taxon>Bacteria</taxon>
        <taxon>Pseudomonadati</taxon>
        <taxon>Pseudomonadota</taxon>
        <taxon>Gammaproteobacteria</taxon>
        <taxon>Alteromonadales</taxon>
        <taxon>Pseudoalteromonadaceae</taxon>
        <taxon>Pseudoalteromonas</taxon>
    </lineage>
</organism>
<dbReference type="EMBL" id="PNCI01000035">
    <property type="protein sequence ID" value="TMP27385.1"/>
    <property type="molecule type" value="Genomic_DNA"/>
</dbReference>
<evidence type="ECO:0000313" key="2">
    <source>
        <dbReference type="EMBL" id="TMP27385.1"/>
    </source>
</evidence>